<dbReference type="STRING" id="1296120.A0A1B9GIV0"/>
<dbReference type="EMBL" id="KI669514">
    <property type="protein sequence ID" value="OCF30933.1"/>
    <property type="molecule type" value="Genomic_DNA"/>
</dbReference>
<reference evidence="2 3" key="1">
    <citation type="submission" date="2013-07" db="EMBL/GenBank/DDBJ databases">
        <title>The Genome Sequence of Cryptococcus heveanensis BCC8398.</title>
        <authorList>
            <consortium name="The Broad Institute Genome Sequencing Platform"/>
            <person name="Cuomo C."/>
            <person name="Litvintseva A."/>
            <person name="Chen Y."/>
            <person name="Heitman J."/>
            <person name="Sun S."/>
            <person name="Springer D."/>
            <person name="Dromer F."/>
            <person name="Young S.K."/>
            <person name="Zeng Q."/>
            <person name="Gargeya S."/>
            <person name="Fitzgerald M."/>
            <person name="Abouelleil A."/>
            <person name="Alvarado L."/>
            <person name="Berlin A.M."/>
            <person name="Chapman S.B."/>
            <person name="Dewar J."/>
            <person name="Goldberg J."/>
            <person name="Griggs A."/>
            <person name="Gujja S."/>
            <person name="Hansen M."/>
            <person name="Howarth C."/>
            <person name="Imamovic A."/>
            <person name="Larimer J."/>
            <person name="McCowan C."/>
            <person name="Murphy C."/>
            <person name="Pearson M."/>
            <person name="Priest M."/>
            <person name="Roberts A."/>
            <person name="Saif S."/>
            <person name="Shea T."/>
            <person name="Sykes S."/>
            <person name="Wortman J."/>
            <person name="Nusbaum C."/>
            <person name="Birren B."/>
        </authorList>
    </citation>
    <scope>NUCLEOTIDE SEQUENCE [LARGE SCALE GENOMIC DNA]</scope>
    <source>
        <strain evidence="2 3">BCC8398</strain>
    </source>
</reference>
<evidence type="ECO:0000313" key="3">
    <source>
        <dbReference type="Proteomes" id="UP000092666"/>
    </source>
</evidence>
<organism evidence="2 3">
    <name type="scientific">Kwoniella heveanensis BCC8398</name>
    <dbReference type="NCBI Taxonomy" id="1296120"/>
    <lineage>
        <taxon>Eukaryota</taxon>
        <taxon>Fungi</taxon>
        <taxon>Dikarya</taxon>
        <taxon>Basidiomycota</taxon>
        <taxon>Agaricomycotina</taxon>
        <taxon>Tremellomycetes</taxon>
        <taxon>Tremellales</taxon>
        <taxon>Cryptococcaceae</taxon>
        <taxon>Kwoniella</taxon>
    </lineage>
</organism>
<dbReference type="OrthoDB" id="2576482at2759"/>
<keyword evidence="3" id="KW-1185">Reference proteome</keyword>
<sequence>MTSARTQVGSAEGGESLPSFLESESSEYQTVSLTLPSISYHPEPIEWPTLFPHSKPHDAHAHSRYGAAHKQKVCNPLYRLVAQERYTDALSVLNELTSHKVHIQNRHVYLEPMVASLKMGNKAAALRWFAIYPNRPATPSHPDLKRIWDPVINLLITDRKGITTDLEFLDAFLTMAGRKGLLPTLLPPMLVHLAFSVPAYRSQPLLEKCISTYIQHTTSEDSETPRAQVQREIVRPQMERWWASYLRKLIIAGWKDDAKRVYEGRPMGVEWDRFTEKMARETLFEEHTQDKTKTNTDDFNISITDTSALAKQIRNALHDLPIPNQLASIIRAASHPLIAQEHPTLLQRFERRFTQPLGSHQGRTTSTIQRKLWLHADIINLQREGHHEEAIQLFRDNFIWIGLPDHPLNSDPKQSASFAVDERYKSYPTIQVITTLLPSLIYTSPTPLKSSIPSFFDLYIASVSSFPPSLRPAPATFSVLLRELTHHRGSLAGLRALRSISNSGLAPGEMGYAGVLLALAGKRHTGYMWSLLNQAEREPGGVGQRTYRGLMAVLIKTGMGKDAEKVYWRAREMLGREDVFDGLDVD</sequence>
<evidence type="ECO:0000313" key="2">
    <source>
        <dbReference type="EMBL" id="OCF30933.1"/>
    </source>
</evidence>
<accession>A0A1B9GIV0</accession>
<protein>
    <submittedName>
        <fullName evidence="2">Uncharacterized protein</fullName>
    </submittedName>
</protein>
<name>A0A1B9GIV0_9TREE</name>
<dbReference type="Proteomes" id="UP000092666">
    <property type="component" value="Unassembled WGS sequence"/>
</dbReference>
<dbReference type="AlphaFoldDB" id="A0A1B9GIV0"/>
<gene>
    <name evidence="2" type="ORF">I316_07461</name>
</gene>
<reference evidence="3" key="2">
    <citation type="submission" date="2013-12" db="EMBL/GenBank/DDBJ databases">
        <title>Evolution of pathogenesis and genome organization in the Tremellales.</title>
        <authorList>
            <person name="Cuomo C."/>
            <person name="Litvintseva A."/>
            <person name="Heitman J."/>
            <person name="Chen Y."/>
            <person name="Sun S."/>
            <person name="Springer D."/>
            <person name="Dromer F."/>
            <person name="Young S."/>
            <person name="Zeng Q."/>
            <person name="Chapman S."/>
            <person name="Gujja S."/>
            <person name="Saif S."/>
            <person name="Birren B."/>
        </authorList>
    </citation>
    <scope>NUCLEOTIDE SEQUENCE [LARGE SCALE GENOMIC DNA]</scope>
    <source>
        <strain evidence="3">BCC8398</strain>
    </source>
</reference>
<proteinExistence type="predicted"/>
<feature type="region of interest" description="Disordered" evidence="1">
    <location>
        <begin position="1"/>
        <end position="21"/>
    </location>
</feature>
<evidence type="ECO:0000256" key="1">
    <source>
        <dbReference type="SAM" id="MobiDB-lite"/>
    </source>
</evidence>